<evidence type="ECO:0000313" key="8">
    <source>
        <dbReference type="EMBL" id="QBP42201.1"/>
    </source>
</evidence>
<keyword evidence="4 6" id="KW-1133">Transmembrane helix</keyword>
<dbReference type="EMBL" id="CP038015">
    <property type="protein sequence ID" value="QBP42201.1"/>
    <property type="molecule type" value="Genomic_DNA"/>
</dbReference>
<proteinExistence type="inferred from homology"/>
<reference evidence="8 9" key="1">
    <citation type="submission" date="2019-03" db="EMBL/GenBank/DDBJ databases">
        <title>Complete genome sequence of Paenisporosarcina antarctica CGMCC 1.6503T.</title>
        <authorList>
            <person name="Rong J.-C."/>
            <person name="Chi N.-Y."/>
            <person name="Zhang Q.-F."/>
        </authorList>
    </citation>
    <scope>NUCLEOTIDE SEQUENCE [LARGE SCALE GENOMIC DNA]</scope>
    <source>
        <strain evidence="8 9">CGMCC 1.6503</strain>
    </source>
</reference>
<dbReference type="InterPro" id="IPR000620">
    <property type="entry name" value="EamA_dom"/>
</dbReference>
<dbReference type="InterPro" id="IPR037185">
    <property type="entry name" value="EmrE-like"/>
</dbReference>
<feature type="transmembrane region" description="Helical" evidence="6">
    <location>
        <begin position="127"/>
        <end position="145"/>
    </location>
</feature>
<feature type="domain" description="EamA" evidence="7">
    <location>
        <begin position="5"/>
        <end position="143"/>
    </location>
</feature>
<feature type="transmembrane region" description="Helical" evidence="6">
    <location>
        <begin position="74"/>
        <end position="93"/>
    </location>
</feature>
<feature type="transmembrane region" description="Helical" evidence="6">
    <location>
        <begin position="99"/>
        <end position="120"/>
    </location>
</feature>
<evidence type="ECO:0000256" key="3">
    <source>
        <dbReference type="ARBA" id="ARBA00022692"/>
    </source>
</evidence>
<evidence type="ECO:0000256" key="6">
    <source>
        <dbReference type="SAM" id="Phobius"/>
    </source>
</evidence>
<evidence type="ECO:0000256" key="5">
    <source>
        <dbReference type="ARBA" id="ARBA00023136"/>
    </source>
</evidence>
<dbReference type="OrthoDB" id="9810818at2"/>
<sequence length="299" mass="33031">MNRAKGIIFIITGAMLWGATGPLIEWILSNYTIAISFMLTIRLLAAGVGLLAFLKITGTQLTPIWRQSYWFKRLIIFALLGMLGVQYSFVAAIEASNAVVATLLQFLAPIFVVIFVSLSIKKWPPRYQVFGIIGTLFGLFLLLTNGSFTNLLLSPVALAWGIAVGFSFAFYTLYPGSLMKEWGVLLVVGWSMLIGGVVLGSVSRIWQSDDWKLLLDWKLSMLLLTVIIIGTLAFVLFLSSMKYISAIETSILSSMEPLTAMVISVIWLQQVLENLQFVGALVMLVCVTWLSLAGNNKKK</sequence>
<evidence type="ECO:0000259" key="7">
    <source>
        <dbReference type="Pfam" id="PF00892"/>
    </source>
</evidence>
<dbReference type="PANTHER" id="PTHR32322:SF2">
    <property type="entry name" value="EAMA DOMAIN-CONTAINING PROTEIN"/>
    <property type="match status" value="1"/>
</dbReference>
<evidence type="ECO:0000256" key="4">
    <source>
        <dbReference type="ARBA" id="ARBA00022989"/>
    </source>
</evidence>
<dbReference type="SUPFAM" id="SSF103481">
    <property type="entry name" value="Multidrug resistance efflux transporter EmrE"/>
    <property type="match status" value="2"/>
</dbReference>
<evidence type="ECO:0000256" key="2">
    <source>
        <dbReference type="ARBA" id="ARBA00007362"/>
    </source>
</evidence>
<organism evidence="8 9">
    <name type="scientific">Paenisporosarcina antarctica</name>
    <dbReference type="NCBI Taxonomy" id="417367"/>
    <lineage>
        <taxon>Bacteria</taxon>
        <taxon>Bacillati</taxon>
        <taxon>Bacillota</taxon>
        <taxon>Bacilli</taxon>
        <taxon>Bacillales</taxon>
        <taxon>Caryophanaceae</taxon>
        <taxon>Paenisporosarcina</taxon>
    </lineage>
</organism>
<feature type="domain" description="EamA" evidence="7">
    <location>
        <begin position="158"/>
        <end position="291"/>
    </location>
</feature>
<gene>
    <name evidence="8" type="ORF">E2636_14045</name>
</gene>
<dbReference type="InterPro" id="IPR050638">
    <property type="entry name" value="AA-Vitamin_Transporters"/>
</dbReference>
<dbReference type="Proteomes" id="UP000294292">
    <property type="component" value="Chromosome"/>
</dbReference>
<dbReference type="RefSeq" id="WP_134210756.1">
    <property type="nucleotide sequence ID" value="NZ_CP038015.1"/>
</dbReference>
<feature type="transmembrane region" description="Helical" evidence="6">
    <location>
        <begin position="151"/>
        <end position="171"/>
    </location>
</feature>
<dbReference type="GO" id="GO:0016020">
    <property type="term" value="C:membrane"/>
    <property type="evidence" value="ECO:0007669"/>
    <property type="project" value="UniProtKB-SubCell"/>
</dbReference>
<comment type="subcellular location">
    <subcellularLocation>
        <location evidence="1">Endomembrane system</location>
        <topology evidence="1">Multi-pass membrane protein</topology>
    </subcellularLocation>
</comment>
<evidence type="ECO:0000313" key="9">
    <source>
        <dbReference type="Proteomes" id="UP000294292"/>
    </source>
</evidence>
<dbReference type="AlphaFoldDB" id="A0A4P7A022"/>
<feature type="transmembrane region" description="Helical" evidence="6">
    <location>
        <begin position="33"/>
        <end position="54"/>
    </location>
</feature>
<accession>A0A4P7A022</accession>
<evidence type="ECO:0000256" key="1">
    <source>
        <dbReference type="ARBA" id="ARBA00004127"/>
    </source>
</evidence>
<dbReference type="KEGG" id="panc:E2636_14045"/>
<name>A0A4P7A022_9BACL</name>
<feature type="transmembrane region" description="Helical" evidence="6">
    <location>
        <begin position="219"/>
        <end position="238"/>
    </location>
</feature>
<comment type="similarity">
    <text evidence="2">Belongs to the EamA transporter family.</text>
</comment>
<feature type="transmembrane region" description="Helical" evidence="6">
    <location>
        <begin position="250"/>
        <end position="269"/>
    </location>
</feature>
<feature type="transmembrane region" description="Helical" evidence="6">
    <location>
        <begin position="183"/>
        <end position="207"/>
    </location>
</feature>
<keyword evidence="5 6" id="KW-0472">Membrane</keyword>
<dbReference type="PANTHER" id="PTHR32322">
    <property type="entry name" value="INNER MEMBRANE TRANSPORTER"/>
    <property type="match status" value="1"/>
</dbReference>
<feature type="transmembrane region" description="Helical" evidence="6">
    <location>
        <begin position="7"/>
        <end position="27"/>
    </location>
</feature>
<protein>
    <submittedName>
        <fullName evidence="8">DMT family transporter</fullName>
    </submittedName>
</protein>
<feature type="transmembrane region" description="Helical" evidence="6">
    <location>
        <begin position="275"/>
        <end position="293"/>
    </location>
</feature>
<keyword evidence="9" id="KW-1185">Reference proteome</keyword>
<keyword evidence="3 6" id="KW-0812">Transmembrane</keyword>
<dbReference type="Pfam" id="PF00892">
    <property type="entry name" value="EamA"/>
    <property type="match status" value="2"/>
</dbReference>